<evidence type="ECO:0000313" key="2">
    <source>
        <dbReference type="Proteomes" id="UP001489719"/>
    </source>
</evidence>
<gene>
    <name evidence="1" type="ORF">V1517DRAFT_297655</name>
</gene>
<sequence>MTASSQVARRVLGDVSANIMHSPHTATSKPVDILGATVDCSPIGYKTGQAQDLGSKVALDGNVEVPSNISLPSSPQQGSTQDMDIRHGPKTDEIPHSLTASSQSLLLQPVDPVARRYSCKEHADRLRMRLRLAIYKVKINQTTTPLCDLPLPPSASQREPTTFTSSISPLMSSSHISLDGEAFAGSHTVAGMRASSLYNADANVSASIAAMRLQSLPAVMSDAAIRIATGVSNRAQLPRRKKMGSFIHHSSLPPSTSVKSASRATTHSFDTAANRRGNSKKRQGGPKRTRHSGVIAKDIPKKRTRRVTLSETGVCLKDDSVIVVTPARKRSSLPDKRLPAVPKLGTDAEGTSGIFSSPFKSQLPSSAIKGTPGQIGAARSLLELGCL</sequence>
<dbReference type="Proteomes" id="UP001489719">
    <property type="component" value="Unassembled WGS sequence"/>
</dbReference>
<organism evidence="1 2">
    <name type="scientific">Lipomyces orientalis</name>
    <dbReference type="NCBI Taxonomy" id="1233043"/>
    <lineage>
        <taxon>Eukaryota</taxon>
        <taxon>Fungi</taxon>
        <taxon>Dikarya</taxon>
        <taxon>Ascomycota</taxon>
        <taxon>Saccharomycotina</taxon>
        <taxon>Lipomycetes</taxon>
        <taxon>Lipomycetales</taxon>
        <taxon>Lipomycetaceae</taxon>
        <taxon>Lipomyces</taxon>
    </lineage>
</organism>
<protein>
    <submittedName>
        <fullName evidence="1">Uncharacterized protein</fullName>
    </submittedName>
</protein>
<keyword evidence="2" id="KW-1185">Reference proteome</keyword>
<accession>A0ACC3TEF5</accession>
<dbReference type="EMBL" id="MU970208">
    <property type="protein sequence ID" value="KAK9319242.1"/>
    <property type="molecule type" value="Genomic_DNA"/>
</dbReference>
<comment type="caution">
    <text evidence="1">The sequence shown here is derived from an EMBL/GenBank/DDBJ whole genome shotgun (WGS) entry which is preliminary data.</text>
</comment>
<reference evidence="2" key="1">
    <citation type="journal article" date="2024" name="Front. Bioeng. Biotechnol.">
        <title>Genome-scale model development and genomic sequencing of the oleaginous clade Lipomyces.</title>
        <authorList>
            <person name="Czajka J.J."/>
            <person name="Han Y."/>
            <person name="Kim J."/>
            <person name="Mondo S.J."/>
            <person name="Hofstad B.A."/>
            <person name="Robles A."/>
            <person name="Haridas S."/>
            <person name="Riley R."/>
            <person name="LaButti K."/>
            <person name="Pangilinan J."/>
            <person name="Andreopoulos W."/>
            <person name="Lipzen A."/>
            <person name="Yan J."/>
            <person name="Wang M."/>
            <person name="Ng V."/>
            <person name="Grigoriev I.V."/>
            <person name="Spatafora J.W."/>
            <person name="Magnuson J.K."/>
            <person name="Baker S.E."/>
            <person name="Pomraning K.R."/>
        </authorList>
    </citation>
    <scope>NUCLEOTIDE SEQUENCE [LARGE SCALE GENOMIC DNA]</scope>
    <source>
        <strain evidence="2">CBS 10300</strain>
    </source>
</reference>
<proteinExistence type="predicted"/>
<evidence type="ECO:0000313" key="1">
    <source>
        <dbReference type="EMBL" id="KAK9319242.1"/>
    </source>
</evidence>
<name>A0ACC3TEF5_9ASCO</name>